<proteinExistence type="predicted"/>
<dbReference type="InterPro" id="IPR001579">
    <property type="entry name" value="Glyco_hydro_18_chit_AS"/>
</dbReference>
<name>X6NWB3_RETFI</name>
<keyword evidence="1" id="KW-0732">Signal</keyword>
<reference evidence="2 3" key="1">
    <citation type="journal article" date="2013" name="Curr. Biol.">
        <title>The Genome of the Foraminiferan Reticulomyxa filosa.</title>
        <authorList>
            <person name="Glockner G."/>
            <person name="Hulsmann N."/>
            <person name="Schleicher M."/>
            <person name="Noegel A.A."/>
            <person name="Eichinger L."/>
            <person name="Gallinger C."/>
            <person name="Pawlowski J."/>
            <person name="Sierra R."/>
            <person name="Euteneuer U."/>
            <person name="Pillet L."/>
            <person name="Moustafa A."/>
            <person name="Platzer M."/>
            <person name="Groth M."/>
            <person name="Szafranski K."/>
            <person name="Schliwa M."/>
        </authorList>
    </citation>
    <scope>NUCLEOTIDE SEQUENCE [LARGE SCALE GENOMIC DNA]</scope>
</reference>
<dbReference type="GO" id="GO:0005975">
    <property type="term" value="P:carbohydrate metabolic process"/>
    <property type="evidence" value="ECO:0007669"/>
    <property type="project" value="InterPro"/>
</dbReference>
<dbReference type="SUPFAM" id="SSF51445">
    <property type="entry name" value="(Trans)glycosidases"/>
    <property type="match status" value="1"/>
</dbReference>
<dbReference type="PROSITE" id="PS01095">
    <property type="entry name" value="GH18_1"/>
    <property type="match status" value="1"/>
</dbReference>
<comment type="caution">
    <text evidence="2">The sequence shown here is derived from an EMBL/GenBank/DDBJ whole genome shotgun (WGS) entry which is preliminary data.</text>
</comment>
<accession>X6NWB3</accession>
<dbReference type="OrthoDB" id="3012298at2759"/>
<feature type="signal peptide" evidence="1">
    <location>
        <begin position="1"/>
        <end position="21"/>
    </location>
</feature>
<dbReference type="GO" id="GO:0004553">
    <property type="term" value="F:hydrolase activity, hydrolyzing O-glycosyl compounds"/>
    <property type="evidence" value="ECO:0007669"/>
    <property type="project" value="InterPro"/>
</dbReference>
<dbReference type="AlphaFoldDB" id="X6NWB3"/>
<dbReference type="Proteomes" id="UP000023152">
    <property type="component" value="Unassembled WGS sequence"/>
</dbReference>
<keyword evidence="3" id="KW-1185">Reference proteome</keyword>
<sequence>MVSISNSLVLLLFGIFGKTLGSTNRFVSYIDRLNGWWDTAVLEAWGVPGYVSEPYAYNVLILSFYLSSGSAVDALDPWVDPTGYFSTQTMQTICNCTNPTDDSFRQGLMNIYHAHGIKLIMSCFGSTDYPTQSTNPNTLGMNIANFVKQYQLDGVDLDWEDTNAFSSGAFTLCVCVCMRTGLGETWLSNLTSTIRSQLPSSQGYIITHAPQVCVAKQTKKKTITCLFVAIAMTCKKKNMRKKKKKTMT</sequence>
<dbReference type="InterPro" id="IPR017853">
    <property type="entry name" value="GH"/>
</dbReference>
<evidence type="ECO:0000256" key="1">
    <source>
        <dbReference type="SAM" id="SignalP"/>
    </source>
</evidence>
<dbReference type="Gene3D" id="3.20.20.80">
    <property type="entry name" value="Glycosidases"/>
    <property type="match status" value="1"/>
</dbReference>
<protein>
    <submittedName>
        <fullName evidence="2">Uncharacterized protein</fullName>
    </submittedName>
</protein>
<feature type="chain" id="PRO_5004975800" evidence="1">
    <location>
        <begin position="22"/>
        <end position="248"/>
    </location>
</feature>
<evidence type="ECO:0000313" key="3">
    <source>
        <dbReference type="Proteomes" id="UP000023152"/>
    </source>
</evidence>
<evidence type="ECO:0000313" key="2">
    <source>
        <dbReference type="EMBL" id="ETO30276.1"/>
    </source>
</evidence>
<organism evidence="2 3">
    <name type="scientific">Reticulomyxa filosa</name>
    <dbReference type="NCBI Taxonomy" id="46433"/>
    <lineage>
        <taxon>Eukaryota</taxon>
        <taxon>Sar</taxon>
        <taxon>Rhizaria</taxon>
        <taxon>Retaria</taxon>
        <taxon>Foraminifera</taxon>
        <taxon>Monothalamids</taxon>
        <taxon>Reticulomyxidae</taxon>
        <taxon>Reticulomyxa</taxon>
    </lineage>
</organism>
<gene>
    <name evidence="2" type="ORF">RFI_06843</name>
</gene>
<dbReference type="EMBL" id="ASPP01005578">
    <property type="protein sequence ID" value="ETO30276.1"/>
    <property type="molecule type" value="Genomic_DNA"/>
</dbReference>